<feature type="transmembrane region" description="Helical" evidence="8">
    <location>
        <begin position="156"/>
        <end position="178"/>
    </location>
</feature>
<dbReference type="Pfam" id="PF03547">
    <property type="entry name" value="Mem_trans"/>
    <property type="match status" value="1"/>
</dbReference>
<evidence type="ECO:0000256" key="6">
    <source>
        <dbReference type="ARBA" id="ARBA00022989"/>
    </source>
</evidence>
<protein>
    <submittedName>
        <fullName evidence="9">Permease</fullName>
    </submittedName>
</protein>
<organism evidence="9 10">
    <name type="scientific">Pediococcus cellicola</name>
    <dbReference type="NCBI Taxonomy" id="319652"/>
    <lineage>
        <taxon>Bacteria</taxon>
        <taxon>Bacillati</taxon>
        <taxon>Bacillota</taxon>
        <taxon>Bacilli</taxon>
        <taxon>Lactobacillales</taxon>
        <taxon>Lactobacillaceae</taxon>
        <taxon>Pediococcus</taxon>
    </lineage>
</organism>
<evidence type="ECO:0000256" key="3">
    <source>
        <dbReference type="ARBA" id="ARBA00022448"/>
    </source>
</evidence>
<comment type="caution">
    <text evidence="9">The sequence shown here is derived from an EMBL/GenBank/DDBJ whole genome shotgun (WGS) entry which is preliminary data.</text>
</comment>
<evidence type="ECO:0000256" key="4">
    <source>
        <dbReference type="ARBA" id="ARBA00022475"/>
    </source>
</evidence>
<dbReference type="InterPro" id="IPR038770">
    <property type="entry name" value="Na+/solute_symporter_sf"/>
</dbReference>
<evidence type="ECO:0000256" key="2">
    <source>
        <dbReference type="ARBA" id="ARBA00010145"/>
    </source>
</evidence>
<proteinExistence type="inferred from homology"/>
<feature type="transmembrane region" description="Helical" evidence="8">
    <location>
        <begin position="123"/>
        <end position="144"/>
    </location>
</feature>
<keyword evidence="6 8" id="KW-1133">Transmembrane helix</keyword>
<comment type="subcellular location">
    <subcellularLocation>
        <location evidence="1">Cell membrane</location>
        <topology evidence="1">Multi-pass membrane protein</topology>
    </subcellularLocation>
</comment>
<feature type="transmembrane region" description="Helical" evidence="8">
    <location>
        <begin position="98"/>
        <end position="117"/>
    </location>
</feature>
<keyword evidence="4" id="KW-1003">Cell membrane</keyword>
<evidence type="ECO:0000313" key="9">
    <source>
        <dbReference type="EMBL" id="KRN67202.1"/>
    </source>
</evidence>
<feature type="transmembrane region" description="Helical" evidence="8">
    <location>
        <begin position="219"/>
        <end position="241"/>
    </location>
</feature>
<reference evidence="9 10" key="1">
    <citation type="journal article" date="2015" name="Genome Announc.">
        <title>Expanding the biotechnology potential of lactobacilli through comparative genomics of 213 strains and associated genera.</title>
        <authorList>
            <person name="Sun Z."/>
            <person name="Harris H.M."/>
            <person name="McCann A."/>
            <person name="Guo C."/>
            <person name="Argimon S."/>
            <person name="Zhang W."/>
            <person name="Yang X."/>
            <person name="Jeffery I.B."/>
            <person name="Cooney J.C."/>
            <person name="Kagawa T.F."/>
            <person name="Liu W."/>
            <person name="Song Y."/>
            <person name="Salvetti E."/>
            <person name="Wrobel A."/>
            <person name="Rasinkangas P."/>
            <person name="Parkhill J."/>
            <person name="Rea M.C."/>
            <person name="O'Sullivan O."/>
            <person name="Ritari J."/>
            <person name="Douillard F.P."/>
            <person name="Paul Ross R."/>
            <person name="Yang R."/>
            <person name="Briner A.E."/>
            <person name="Felis G.E."/>
            <person name="de Vos W.M."/>
            <person name="Barrangou R."/>
            <person name="Klaenhammer T.R."/>
            <person name="Caufield P.W."/>
            <person name="Cui Y."/>
            <person name="Zhang H."/>
            <person name="O'Toole P.W."/>
        </authorList>
    </citation>
    <scope>NUCLEOTIDE SEQUENCE [LARGE SCALE GENOMIC DNA]</scope>
    <source>
        <strain evidence="9 10">DSM 17757</strain>
    </source>
</reference>
<dbReference type="OrthoDB" id="9798064at2"/>
<evidence type="ECO:0000313" key="10">
    <source>
        <dbReference type="Proteomes" id="UP000051568"/>
    </source>
</evidence>
<feature type="transmembrane region" description="Helical" evidence="8">
    <location>
        <begin position="275"/>
        <end position="300"/>
    </location>
</feature>
<gene>
    <name evidence="9" type="ORF">IV80_GL000736</name>
</gene>
<dbReference type="InterPro" id="IPR004776">
    <property type="entry name" value="Mem_transp_PIN-like"/>
</dbReference>
<sequence length="304" mass="33654">MTSIGIIFSQTAIMFLLMMVGYICYRVKILDRRGSKQISDLVIYVANPALLVNSFAGHFPTSQLHYAGYTLVLLGIIYIVTILGAYFMFPHHQELNQFAMVFANVGFIGIPLAKQVLGNASVFYMSLFVGVTNFIIWTYGLYLISQDKQNIAIKKLIVNPAIIALFLGLFLALTHIQLPHIIGTTISDLSNMNLPLVMVALGCYLAEGDVKRALRSIDLYKATLSRLVIAPLLTLLILMFVPNQLLVLKMTLLLGQATPVGVLMAVFSKTYGKDYLYSTAVVGISTLFSLVTIPCMIWVAQLVW</sequence>
<keyword evidence="10" id="KW-1185">Reference proteome</keyword>
<dbReference type="GO" id="GO:0005886">
    <property type="term" value="C:plasma membrane"/>
    <property type="evidence" value="ECO:0007669"/>
    <property type="project" value="UniProtKB-SubCell"/>
</dbReference>
<evidence type="ECO:0000256" key="7">
    <source>
        <dbReference type="ARBA" id="ARBA00023136"/>
    </source>
</evidence>
<dbReference type="STRING" id="319652.IV80_GL000736"/>
<evidence type="ECO:0000256" key="5">
    <source>
        <dbReference type="ARBA" id="ARBA00022692"/>
    </source>
</evidence>
<accession>A0A0R2IPT9</accession>
<dbReference type="Proteomes" id="UP000051568">
    <property type="component" value="Unassembled WGS sequence"/>
</dbReference>
<dbReference type="RefSeq" id="WP_057748856.1">
    <property type="nucleotide sequence ID" value="NZ_BJVH01000003.1"/>
</dbReference>
<keyword evidence="7 8" id="KW-0472">Membrane</keyword>
<name>A0A0R2IPT9_9LACO</name>
<feature type="transmembrane region" description="Helical" evidence="8">
    <location>
        <begin position="6"/>
        <end position="25"/>
    </location>
</feature>
<dbReference type="PANTHER" id="PTHR36838">
    <property type="entry name" value="AUXIN EFFLUX CARRIER FAMILY PROTEIN"/>
    <property type="match status" value="1"/>
</dbReference>
<dbReference type="PANTHER" id="PTHR36838:SF1">
    <property type="entry name" value="SLR1864 PROTEIN"/>
    <property type="match status" value="1"/>
</dbReference>
<evidence type="ECO:0000256" key="1">
    <source>
        <dbReference type="ARBA" id="ARBA00004651"/>
    </source>
</evidence>
<keyword evidence="3" id="KW-0813">Transport</keyword>
<dbReference type="AlphaFoldDB" id="A0A0R2IPT9"/>
<dbReference type="Gene3D" id="1.20.1530.20">
    <property type="match status" value="1"/>
</dbReference>
<dbReference type="PATRIC" id="fig|319652.3.peg.743"/>
<comment type="similarity">
    <text evidence="2">Belongs to the auxin efflux carrier (TC 2.A.69) family.</text>
</comment>
<evidence type="ECO:0000256" key="8">
    <source>
        <dbReference type="SAM" id="Phobius"/>
    </source>
</evidence>
<feature type="transmembrane region" description="Helical" evidence="8">
    <location>
        <begin position="66"/>
        <end position="89"/>
    </location>
</feature>
<keyword evidence="5 8" id="KW-0812">Transmembrane</keyword>
<dbReference type="GO" id="GO:0055085">
    <property type="term" value="P:transmembrane transport"/>
    <property type="evidence" value="ECO:0007669"/>
    <property type="project" value="InterPro"/>
</dbReference>
<feature type="transmembrane region" description="Helical" evidence="8">
    <location>
        <begin position="190"/>
        <end position="207"/>
    </location>
</feature>
<dbReference type="EMBL" id="JQBR01000002">
    <property type="protein sequence ID" value="KRN67202.1"/>
    <property type="molecule type" value="Genomic_DNA"/>
</dbReference>
<feature type="transmembrane region" description="Helical" evidence="8">
    <location>
        <begin position="247"/>
        <end position="268"/>
    </location>
</feature>
<feature type="transmembrane region" description="Helical" evidence="8">
    <location>
        <begin position="41"/>
        <end position="60"/>
    </location>
</feature>